<protein>
    <submittedName>
        <fullName evidence="1">LtrM-like protein</fullName>
    </submittedName>
</protein>
<dbReference type="RefSeq" id="WP_027699336.1">
    <property type="nucleotide sequence ID" value="NZ_DF820492.1"/>
</dbReference>
<dbReference type="OrthoDB" id="2213660at2"/>
<gene>
    <name evidence="1" type="ORF">WOSG25_090390</name>
</gene>
<sequence>MNQKEIKNLKKQIVDESALNIGYFEGTREAIIQAAPDILEKIMASGTGDYLTTLAKNDDIQFDNVFVSEAVRLMRYSEFKEVAHKFFGYEKGNEEVLAEPITLTRDAFENLKERAKNNFMATPAAFLDEAPTVEVDRINEPIAYNPLTQEIAFLVEDLNVEPYRDENLISDYRSEKRDLILIIDKLEQKLDPLTFDSLVTNTDSGLGDTTSIINEWNKALADKSQEIIKYTACDQVYGDTWDLYYFFDAKSMPGISRENILNYLEHEIGAYYRGDLVELRIFDRDNVETSTYKADRKMFNHNEVDQVKMITGSKDYVDLATGFKLQNLGVKITPEVLNEFLNAEPKDNSLKK</sequence>
<accession>A0A069CVE8</accession>
<evidence type="ECO:0000313" key="1">
    <source>
        <dbReference type="EMBL" id="GAK31342.1"/>
    </source>
</evidence>
<dbReference type="STRING" id="1329250.WOSG25_090390"/>
<dbReference type="eggNOG" id="ENOG502ZRK5">
    <property type="taxonomic scope" value="Bacteria"/>
</dbReference>
<keyword evidence="2" id="KW-1185">Reference proteome</keyword>
<dbReference type="AlphaFoldDB" id="A0A069CVE8"/>
<proteinExistence type="predicted"/>
<name>A0A069CVE8_WEIOS</name>
<organism evidence="1 2">
    <name type="scientific">Weissella oryzae (strain DSM 25784 / JCM 18191 / LMG 30913 / SG25)</name>
    <dbReference type="NCBI Taxonomy" id="1329250"/>
    <lineage>
        <taxon>Bacteria</taxon>
        <taxon>Bacillati</taxon>
        <taxon>Bacillota</taxon>
        <taxon>Bacilli</taxon>
        <taxon>Lactobacillales</taxon>
        <taxon>Lactobacillaceae</taxon>
        <taxon>Weissella</taxon>
    </lineage>
</organism>
<reference evidence="2" key="1">
    <citation type="journal article" date="2014" name="Genome Announc.">
        <title>Draft genome sequence of Weissella oryzae SG25T, isolated from fermented rice grains.</title>
        <authorList>
            <person name="Tanizawa Y."/>
            <person name="Fujisawa T."/>
            <person name="Mochizuki T."/>
            <person name="Kaminuma E."/>
            <person name="Suzuki Y."/>
            <person name="Nakamura Y."/>
            <person name="Tohno M."/>
        </authorList>
    </citation>
    <scope>NUCLEOTIDE SEQUENCE [LARGE SCALE GENOMIC DNA]</scope>
    <source>
        <strain evidence="2">DSM 25784 / JCM 18191 / LMG 30913 / SG25</strain>
    </source>
</reference>
<evidence type="ECO:0000313" key="2">
    <source>
        <dbReference type="Proteomes" id="UP000030643"/>
    </source>
</evidence>
<dbReference type="Proteomes" id="UP000030643">
    <property type="component" value="Unassembled WGS sequence"/>
</dbReference>
<dbReference type="EMBL" id="DF820492">
    <property type="protein sequence ID" value="GAK31342.1"/>
    <property type="molecule type" value="Genomic_DNA"/>
</dbReference>